<organism evidence="5 6">
    <name type="scientific">Klebsormidium nitens</name>
    <name type="common">Green alga</name>
    <name type="synonym">Ulothrix nitens</name>
    <dbReference type="NCBI Taxonomy" id="105231"/>
    <lineage>
        <taxon>Eukaryota</taxon>
        <taxon>Viridiplantae</taxon>
        <taxon>Streptophyta</taxon>
        <taxon>Klebsormidiophyceae</taxon>
        <taxon>Klebsormidiales</taxon>
        <taxon>Klebsormidiaceae</taxon>
        <taxon>Klebsormidium</taxon>
    </lineage>
</organism>
<gene>
    <name evidence="5" type="ORF">KFL_000010320</name>
</gene>
<protein>
    <submittedName>
        <fullName evidence="5">Outer envelope protein 16</fullName>
    </submittedName>
</protein>
<keyword evidence="5" id="KW-0261">Viral envelope protein</keyword>
<proteinExistence type="predicted"/>
<keyword evidence="5" id="KW-0946">Virion</keyword>
<dbReference type="PANTHER" id="PTHR15371">
    <property type="entry name" value="TIM23"/>
    <property type="match status" value="1"/>
</dbReference>
<keyword evidence="4" id="KW-0472">Membrane</keyword>
<evidence type="ECO:0000313" key="5">
    <source>
        <dbReference type="EMBL" id="GAQ77583.1"/>
    </source>
</evidence>
<dbReference type="GO" id="GO:0005744">
    <property type="term" value="C:TIM23 mitochondrial import inner membrane translocase complex"/>
    <property type="evidence" value="ECO:0000318"/>
    <property type="project" value="GO_Central"/>
</dbReference>
<keyword evidence="3" id="KW-1133">Transmembrane helix</keyword>
<dbReference type="PANTHER" id="PTHR15371:SF1">
    <property type="entry name" value="OUTER ENVELOPE PORE PROTEIN 16-2, CHLOROPLASTIC"/>
    <property type="match status" value="1"/>
</dbReference>
<dbReference type="GO" id="GO:0008320">
    <property type="term" value="F:protein transmembrane transporter activity"/>
    <property type="evidence" value="ECO:0000318"/>
    <property type="project" value="GO_Central"/>
</dbReference>
<dbReference type="GO" id="GO:0030150">
    <property type="term" value="P:protein import into mitochondrial matrix"/>
    <property type="evidence" value="ECO:0000318"/>
    <property type="project" value="GO_Central"/>
</dbReference>
<evidence type="ECO:0000256" key="1">
    <source>
        <dbReference type="ARBA" id="ARBA00004141"/>
    </source>
</evidence>
<dbReference type="OMA" id="ERICGTR"/>
<dbReference type="Proteomes" id="UP000054558">
    <property type="component" value="Unassembled WGS sequence"/>
</dbReference>
<dbReference type="InterPro" id="IPR045238">
    <property type="entry name" value="Tim23-like"/>
</dbReference>
<name>A0A0U9HJK0_KLENI</name>
<keyword evidence="6" id="KW-1185">Reference proteome</keyword>
<dbReference type="OrthoDB" id="75343at2759"/>
<accession>A0A0U9HJK0</accession>
<dbReference type="Pfam" id="PF02466">
    <property type="entry name" value="Tim17"/>
    <property type="match status" value="1"/>
</dbReference>
<evidence type="ECO:0000256" key="3">
    <source>
        <dbReference type="ARBA" id="ARBA00022989"/>
    </source>
</evidence>
<keyword evidence="2" id="KW-0812">Transmembrane</keyword>
<evidence type="ECO:0000256" key="4">
    <source>
        <dbReference type="ARBA" id="ARBA00023136"/>
    </source>
</evidence>
<dbReference type="AlphaFoldDB" id="A0A0U9HJK0"/>
<reference evidence="5 6" key="1">
    <citation type="journal article" date="2014" name="Nat. Commun.">
        <title>Klebsormidium flaccidum genome reveals primary factors for plant terrestrial adaptation.</title>
        <authorList>
            <person name="Hori K."/>
            <person name="Maruyama F."/>
            <person name="Fujisawa T."/>
            <person name="Togashi T."/>
            <person name="Yamamoto N."/>
            <person name="Seo M."/>
            <person name="Sato S."/>
            <person name="Yamada T."/>
            <person name="Mori H."/>
            <person name="Tajima N."/>
            <person name="Moriyama T."/>
            <person name="Ikeuchi M."/>
            <person name="Watanabe M."/>
            <person name="Wada H."/>
            <person name="Kobayashi K."/>
            <person name="Saito M."/>
            <person name="Masuda T."/>
            <person name="Sasaki-Sekimoto Y."/>
            <person name="Mashiguchi K."/>
            <person name="Awai K."/>
            <person name="Shimojima M."/>
            <person name="Masuda S."/>
            <person name="Iwai M."/>
            <person name="Nobusawa T."/>
            <person name="Narise T."/>
            <person name="Kondo S."/>
            <person name="Saito H."/>
            <person name="Sato R."/>
            <person name="Murakawa M."/>
            <person name="Ihara Y."/>
            <person name="Oshima-Yamada Y."/>
            <person name="Ohtaka K."/>
            <person name="Satoh M."/>
            <person name="Sonobe K."/>
            <person name="Ishii M."/>
            <person name="Ohtani R."/>
            <person name="Kanamori-Sato M."/>
            <person name="Honoki R."/>
            <person name="Miyazaki D."/>
            <person name="Mochizuki H."/>
            <person name="Umetsu J."/>
            <person name="Higashi K."/>
            <person name="Shibata D."/>
            <person name="Kamiya Y."/>
            <person name="Sato N."/>
            <person name="Nakamura Y."/>
            <person name="Tabata S."/>
            <person name="Ida S."/>
            <person name="Kurokawa K."/>
            <person name="Ohta H."/>
        </authorList>
    </citation>
    <scope>NUCLEOTIDE SEQUENCE [LARGE SCALE GENOMIC DNA]</scope>
    <source>
        <strain evidence="5 6">NIES-2285</strain>
    </source>
</reference>
<comment type="subcellular location">
    <subcellularLocation>
        <location evidence="1">Membrane</location>
        <topology evidence="1">Multi-pass membrane protein</topology>
    </subcellularLocation>
</comment>
<sequence length="148" mass="15808">MVYSRGTDKAVALPTRIRLNTDNSTANSVLEAFINVGLVGASQALAHEAYDATRREGVTKHHLENAGKRAFSDALEWGAVAGVYEGMQIAIERVRERRDWVNAAVAGGATGAIFSLRRETGARTNNHIVTAAITGAAVSTAAEFLRQL</sequence>
<evidence type="ECO:0000256" key="2">
    <source>
        <dbReference type="ARBA" id="ARBA00022692"/>
    </source>
</evidence>
<dbReference type="EMBL" id="DF236950">
    <property type="protein sequence ID" value="GAQ77583.1"/>
    <property type="molecule type" value="Genomic_DNA"/>
</dbReference>
<evidence type="ECO:0000313" key="6">
    <source>
        <dbReference type="Proteomes" id="UP000054558"/>
    </source>
</evidence>